<dbReference type="Pfam" id="PF05272">
    <property type="entry name" value="VapE-like_dom"/>
    <property type="match status" value="1"/>
</dbReference>
<dbReference type="PANTHER" id="PTHR34985">
    <property type="entry name" value="SLR0554 PROTEIN"/>
    <property type="match status" value="1"/>
</dbReference>
<accession>A0A7T1AZL0</accession>
<gene>
    <name evidence="2" type="ORF">ISP08_12025</name>
</gene>
<evidence type="ECO:0000313" key="3">
    <source>
        <dbReference type="Proteomes" id="UP000594455"/>
    </source>
</evidence>
<dbReference type="AlphaFoldDB" id="A0A7T1AZL0"/>
<evidence type="ECO:0000313" key="2">
    <source>
        <dbReference type="EMBL" id="QPM75028.1"/>
    </source>
</evidence>
<dbReference type="InterPro" id="IPR007936">
    <property type="entry name" value="VapE-like_dom"/>
</dbReference>
<organism evidence="2 3">
    <name type="scientific">Staphylococcus lloydii</name>
    <dbReference type="NCBI Taxonomy" id="2781774"/>
    <lineage>
        <taxon>Bacteria</taxon>
        <taxon>Bacillati</taxon>
        <taxon>Bacillota</taxon>
        <taxon>Bacilli</taxon>
        <taxon>Bacillales</taxon>
        <taxon>Staphylococcaceae</taxon>
        <taxon>Staphylococcus</taxon>
    </lineage>
</organism>
<protein>
    <recommendedName>
        <fullName evidence="1">Virulence-associated protein E-like domain-containing protein</fullName>
    </recommendedName>
</protein>
<evidence type="ECO:0000259" key="1">
    <source>
        <dbReference type="Pfam" id="PF05272"/>
    </source>
</evidence>
<dbReference type="PANTHER" id="PTHR34985:SF1">
    <property type="entry name" value="SLR0554 PROTEIN"/>
    <property type="match status" value="1"/>
</dbReference>
<sequence>MHELDNVTPLEYLKHDGQVTYAHATSRKSNYWKNSDKSWGDFLNKLSNTTRTQESIDEYNRMKKDEQSEVKDVGGFVGGYLKEGKRRKGYVMNRSMLTLDIDFADENMHEIIDLFFDRAYALYSTHKHRPTNPRLRLVVPLKRHVDGDEYEAVARRVAESIGIDYFDDTTYEPHRLMYWPSTSADAEYYFTYADEPFLDPDEVLNTYKDWKDPLEWPYSERESASYNRLADKQGDPHEKPGLVGAFCRAYDIQDVIEHFLSDVYERYDDTRFTYIGGSTAGGLVTYENGKFAYSHHGTDPAGGELCNSFDLLRIHKFGLQDEDIPEYTPITRLPSYNAMQNLAQNDSEVKINMIAERFEDAENEFSEYIDKEAKKDKYKWATQLEVDKSGSVLATTTNIGLILRNDDNLKGKIAYDEFNTRMCIKGITPWSSEDIIAYWRDKDDAGLRNYLEKEHGIYNRAKTDDAVNEIALENAFHPVREYLDQLEWDGVERLDTLFIDYLGADDSELNRAVTRKAFTAGVARIYQPGVKFDYMTTLYGKQGHGKSTLLSYMGGDWFSDSLSEVTGKGAYEALQGKWLIEMAELSATKKAEVEAIKHFISKQVDSFRVAYGRHNEDFPRQCVFFGTTNNSDFLRDDTGGRRFWTISIDKNNARKDVQELRDSALVAQMWAEAKHRYNNNEALYLPANLEAEMNDRQATHTEDDYLEGIIEAFINTKIPACWRDLDVDTKRQYIQSGNEDILPKEANDAEWEYRDRVSPVEVWCECLGNDRSKFPKAEQFRIKSAIKSMKGWEPYTQAVRGRLKFGKGYDLQKAYVRVEK</sequence>
<dbReference type="RefSeq" id="WP_195718782.1">
    <property type="nucleotide sequence ID" value="NZ_CP064056.1"/>
</dbReference>
<name>A0A7T1AZL0_9STAP</name>
<keyword evidence="3" id="KW-1185">Reference proteome</keyword>
<dbReference type="Proteomes" id="UP000594455">
    <property type="component" value="Chromosome"/>
</dbReference>
<proteinExistence type="predicted"/>
<dbReference type="EMBL" id="CP064056">
    <property type="protein sequence ID" value="QPM75028.1"/>
    <property type="molecule type" value="Genomic_DNA"/>
</dbReference>
<reference evidence="2 3" key="1">
    <citation type="submission" date="2020-10" db="EMBL/GenBank/DDBJ databases">
        <title>Closed genome sequences of Staphylococcus lloydii sp. nov. and Staphylococcus durrellii sp. nov. Isolated from Captive Fruit Bats (Pteropus livingstonii).</title>
        <authorList>
            <person name="Fountain K."/>
        </authorList>
    </citation>
    <scope>NUCLEOTIDE SEQUENCE [LARGE SCALE GENOMIC DNA]</scope>
    <source>
        <strain evidence="2 3">23_2_7_LY</strain>
    </source>
</reference>
<feature type="domain" description="Virulence-associated protein E-like" evidence="1">
    <location>
        <begin position="483"/>
        <end position="701"/>
    </location>
</feature>
<dbReference type="KEGG" id="sllo:ISP08_12025"/>